<dbReference type="Proteomes" id="UP000199800">
    <property type="component" value="Unassembled WGS sequence"/>
</dbReference>
<evidence type="ECO:0000259" key="1">
    <source>
        <dbReference type="PROSITE" id="PS51664"/>
    </source>
</evidence>
<dbReference type="PROSITE" id="PS51664">
    <property type="entry name" value="YCAO"/>
    <property type="match status" value="1"/>
</dbReference>
<dbReference type="Gene3D" id="3.30.1330.230">
    <property type="match status" value="1"/>
</dbReference>
<dbReference type="STRING" id="29364.SAMN04487772_10339"/>
<evidence type="ECO:0000313" key="2">
    <source>
        <dbReference type="EMBL" id="SES77459.1"/>
    </source>
</evidence>
<dbReference type="NCBIfam" id="TIGR03604">
    <property type="entry name" value="TOMM_cyclo_SagD"/>
    <property type="match status" value="1"/>
</dbReference>
<dbReference type="OrthoDB" id="305162at2"/>
<accession>A0A1H9Z7J8</accession>
<evidence type="ECO:0000313" key="3">
    <source>
        <dbReference type="Proteomes" id="UP000199800"/>
    </source>
</evidence>
<dbReference type="InterPro" id="IPR027624">
    <property type="entry name" value="TOMM_cyclo_SagD"/>
</dbReference>
<proteinExistence type="predicted"/>
<keyword evidence="3" id="KW-1185">Reference proteome</keyword>
<dbReference type="AlphaFoldDB" id="A0A1H9Z7J8"/>
<sequence length="452" mass="51643">MLKFYPSFDHIMNEFKYVGGNLTGLMHGVIAPMVHMPPEPNLKSMTGRMPHYHKETFHDPEKNVEYHLSGYGIFNEEAMIRLMGESVERYAPIGIEKLFRDKVEYASYKEISKKGRTMPLEYLNIFAPEQQKMIAQIMPSYSSEMATEDDIIGWISCPSLVHPGENTYVPMQLLLTGFIKNQEAGEKYFAPAFSTGTASHKSVEKALLNALIEYVQIDSFVISWYTMQKSKRVIIDNPDVLECLERCGFGKDSPYEIIPLYVTLPDMDFPIYTVVLRRKDDKFPYLIVGTQGDLNAPNGVLRGTMEATAIIFMHMFHALFDPEKIEFSNKESIFSDLDTNVLYYGVPDKADEINNLLDQLMDQTILLSEIPSRFEHDTKGQISHLVKEISKVSEYAVYLDITPPEVMEKGWSVMRVLVPELCAMCLPGFPFKNHPRLKKYGGVVNEYPHPLP</sequence>
<dbReference type="Pfam" id="PF02624">
    <property type="entry name" value="YcaO"/>
    <property type="match status" value="1"/>
</dbReference>
<dbReference type="EMBL" id="FOHN01000003">
    <property type="protein sequence ID" value="SES77459.1"/>
    <property type="molecule type" value="Genomic_DNA"/>
</dbReference>
<dbReference type="Gene3D" id="3.30.160.660">
    <property type="match status" value="1"/>
</dbReference>
<gene>
    <name evidence="2" type="ORF">SAMN04487772_10339</name>
</gene>
<organism evidence="2 3">
    <name type="scientific">[Clostridium] polysaccharolyticum</name>
    <dbReference type="NCBI Taxonomy" id="29364"/>
    <lineage>
        <taxon>Bacteria</taxon>
        <taxon>Bacillati</taxon>
        <taxon>Bacillota</taxon>
        <taxon>Clostridia</taxon>
        <taxon>Lachnospirales</taxon>
        <taxon>Lachnospiraceae</taxon>
    </lineage>
</organism>
<dbReference type="InterPro" id="IPR003776">
    <property type="entry name" value="YcaO-like_dom"/>
</dbReference>
<reference evidence="2 3" key="1">
    <citation type="submission" date="2016-10" db="EMBL/GenBank/DDBJ databases">
        <authorList>
            <person name="de Groot N.N."/>
        </authorList>
    </citation>
    <scope>NUCLEOTIDE SEQUENCE [LARGE SCALE GENOMIC DNA]</scope>
    <source>
        <strain evidence="2 3">DSM 1801</strain>
    </source>
</reference>
<protein>
    <submittedName>
        <fullName evidence="2">Thiazole/oxazole-forming peptide maturase, SagD family component</fullName>
    </submittedName>
</protein>
<dbReference type="PANTHER" id="PTHR37809">
    <property type="entry name" value="RIBOSOMAL PROTEIN S12 METHYLTHIOTRANSFERASE ACCESSORY FACTOR YCAO"/>
    <property type="match status" value="1"/>
</dbReference>
<dbReference type="RefSeq" id="WP_092476043.1">
    <property type="nucleotide sequence ID" value="NZ_FOHN01000003.1"/>
</dbReference>
<feature type="domain" description="YcaO" evidence="1">
    <location>
        <begin position="70"/>
        <end position="452"/>
    </location>
</feature>
<dbReference type="Gene3D" id="3.30.40.250">
    <property type="match status" value="1"/>
</dbReference>
<name>A0A1H9Z7J8_9FIRM</name>
<dbReference type="PANTHER" id="PTHR37809:SF1">
    <property type="entry name" value="RIBOSOMAL PROTEIN S12 METHYLTHIOTRANSFERASE ACCESSORY FACTOR YCAO"/>
    <property type="match status" value="1"/>
</dbReference>